<dbReference type="InterPro" id="IPR002110">
    <property type="entry name" value="Ankyrin_rpt"/>
</dbReference>
<dbReference type="PANTHER" id="PTHR24198">
    <property type="entry name" value="ANKYRIN REPEAT AND PROTEIN KINASE DOMAIN-CONTAINING PROTEIN"/>
    <property type="match status" value="1"/>
</dbReference>
<reference evidence="5" key="1">
    <citation type="submission" date="2021-09" db="EMBL/GenBank/DDBJ databases">
        <authorList>
            <consortium name="AG Swart"/>
            <person name="Singh M."/>
            <person name="Singh A."/>
            <person name="Seah K."/>
            <person name="Emmerich C."/>
        </authorList>
    </citation>
    <scope>NUCLEOTIDE SEQUENCE</scope>
    <source>
        <strain evidence="5">ATCC30299</strain>
    </source>
</reference>
<keyword evidence="2 3" id="KW-0040">ANK repeat</keyword>
<evidence type="ECO:0000313" key="5">
    <source>
        <dbReference type="EMBL" id="CAG9327471.1"/>
    </source>
</evidence>
<comment type="caution">
    <text evidence="5">The sequence shown here is derived from an EMBL/GenBank/DDBJ whole genome shotgun (WGS) entry which is preliminary data.</text>
</comment>
<dbReference type="InterPro" id="IPR036770">
    <property type="entry name" value="Ankyrin_rpt-contain_sf"/>
</dbReference>
<evidence type="ECO:0000256" key="2">
    <source>
        <dbReference type="ARBA" id="ARBA00023043"/>
    </source>
</evidence>
<proteinExistence type="predicted"/>
<dbReference type="Proteomes" id="UP001162131">
    <property type="component" value="Unassembled WGS sequence"/>
</dbReference>
<evidence type="ECO:0008006" key="7">
    <source>
        <dbReference type="Google" id="ProtNLM"/>
    </source>
</evidence>
<feature type="compositionally biased region" description="Basic and acidic residues" evidence="4">
    <location>
        <begin position="256"/>
        <end position="271"/>
    </location>
</feature>
<organism evidence="5 6">
    <name type="scientific">Blepharisma stoltei</name>
    <dbReference type="NCBI Taxonomy" id="1481888"/>
    <lineage>
        <taxon>Eukaryota</taxon>
        <taxon>Sar</taxon>
        <taxon>Alveolata</taxon>
        <taxon>Ciliophora</taxon>
        <taxon>Postciliodesmatophora</taxon>
        <taxon>Heterotrichea</taxon>
        <taxon>Heterotrichida</taxon>
        <taxon>Blepharismidae</taxon>
        <taxon>Blepharisma</taxon>
    </lineage>
</organism>
<keyword evidence="1" id="KW-0677">Repeat</keyword>
<accession>A0AAU9JPG7</accession>
<feature type="region of interest" description="Disordered" evidence="4">
    <location>
        <begin position="241"/>
        <end position="271"/>
    </location>
</feature>
<evidence type="ECO:0000256" key="3">
    <source>
        <dbReference type="PROSITE-ProRule" id="PRU00023"/>
    </source>
</evidence>
<evidence type="ECO:0000256" key="4">
    <source>
        <dbReference type="SAM" id="MobiDB-lite"/>
    </source>
</evidence>
<keyword evidence="6" id="KW-1185">Reference proteome</keyword>
<dbReference type="SUPFAM" id="SSF48403">
    <property type="entry name" value="Ankyrin repeat"/>
    <property type="match status" value="1"/>
</dbReference>
<feature type="repeat" description="ANK" evidence="3">
    <location>
        <begin position="74"/>
        <end position="106"/>
    </location>
</feature>
<sequence length="271" mass="30657">MGNTQAKHNLWVAISANDPIAVRDLVQKFPFLLNDPISDDGKSNALTRAAYLNRPHILAELVSLGVDLNNTTSTKISALMWAAAKGHLDCIKFLLEFGADPNQVDSHGMNALDFAVLYGWYNAAHFLYNKGLRCNKNAEEFLQIKEELQTLWVDYPGLLMSLDCKIPPEIAPPFTVPPPKKEPEFVDPVADPNETWKDWAKRVIDFEEPPLVERDSLPYDLQPQNTKIGKLKILLRMETDKREGDEEGMYQGSESRLSHADYEEKKGMEMV</sequence>
<protein>
    <recommendedName>
        <fullName evidence="7">Ankyrin repeat domain-containing protein</fullName>
    </recommendedName>
</protein>
<dbReference type="Gene3D" id="1.25.40.20">
    <property type="entry name" value="Ankyrin repeat-containing domain"/>
    <property type="match status" value="1"/>
</dbReference>
<dbReference type="Pfam" id="PF12796">
    <property type="entry name" value="Ank_2"/>
    <property type="match status" value="1"/>
</dbReference>
<dbReference type="PANTHER" id="PTHR24198:SF165">
    <property type="entry name" value="ANKYRIN REPEAT-CONTAINING PROTEIN-RELATED"/>
    <property type="match status" value="1"/>
</dbReference>
<gene>
    <name evidence="5" type="ORF">BSTOLATCC_MIC43506</name>
</gene>
<evidence type="ECO:0000313" key="6">
    <source>
        <dbReference type="Proteomes" id="UP001162131"/>
    </source>
</evidence>
<dbReference type="PROSITE" id="PS50297">
    <property type="entry name" value="ANK_REP_REGION"/>
    <property type="match status" value="1"/>
</dbReference>
<evidence type="ECO:0000256" key="1">
    <source>
        <dbReference type="ARBA" id="ARBA00022737"/>
    </source>
</evidence>
<name>A0AAU9JPG7_9CILI</name>
<dbReference type="PROSITE" id="PS50088">
    <property type="entry name" value="ANK_REPEAT"/>
    <property type="match status" value="1"/>
</dbReference>
<dbReference type="SMART" id="SM00248">
    <property type="entry name" value="ANK"/>
    <property type="match status" value="3"/>
</dbReference>
<dbReference type="AlphaFoldDB" id="A0AAU9JPG7"/>
<dbReference type="EMBL" id="CAJZBQ010000043">
    <property type="protein sequence ID" value="CAG9327471.1"/>
    <property type="molecule type" value="Genomic_DNA"/>
</dbReference>